<protein>
    <recommendedName>
        <fullName evidence="2">HTH luxR-type domain-containing protein</fullName>
    </recommendedName>
</protein>
<gene>
    <name evidence="3" type="ORF">GCM10009844_30450</name>
</gene>
<feature type="domain" description="HTH luxR-type" evidence="2">
    <location>
        <begin position="266"/>
        <end position="331"/>
    </location>
</feature>
<dbReference type="PANTHER" id="PTHR43214">
    <property type="entry name" value="TWO-COMPONENT RESPONSE REGULATOR"/>
    <property type="match status" value="1"/>
</dbReference>
<dbReference type="InterPro" id="IPR039420">
    <property type="entry name" value="WalR-like"/>
</dbReference>
<proteinExistence type="predicted"/>
<dbReference type="SMART" id="SM00421">
    <property type="entry name" value="HTH_LUXR"/>
    <property type="match status" value="1"/>
</dbReference>
<dbReference type="InterPro" id="IPR011990">
    <property type="entry name" value="TPR-like_helical_dom_sf"/>
</dbReference>
<dbReference type="RefSeq" id="WP_344153923.1">
    <property type="nucleotide sequence ID" value="NZ_BAAAQR010000009.1"/>
</dbReference>
<dbReference type="InterPro" id="IPR036388">
    <property type="entry name" value="WH-like_DNA-bd_sf"/>
</dbReference>
<dbReference type="Gene3D" id="1.10.10.10">
    <property type="entry name" value="Winged helix-like DNA-binding domain superfamily/Winged helix DNA-binding domain"/>
    <property type="match status" value="1"/>
</dbReference>
<name>A0ABN2ZY86_9ACTN</name>
<organism evidence="3 4">
    <name type="scientific">Nocardioides koreensis</name>
    <dbReference type="NCBI Taxonomy" id="433651"/>
    <lineage>
        <taxon>Bacteria</taxon>
        <taxon>Bacillati</taxon>
        <taxon>Actinomycetota</taxon>
        <taxon>Actinomycetes</taxon>
        <taxon>Propionibacteriales</taxon>
        <taxon>Nocardioidaceae</taxon>
        <taxon>Nocardioides</taxon>
    </lineage>
</organism>
<evidence type="ECO:0000256" key="1">
    <source>
        <dbReference type="ARBA" id="ARBA00023125"/>
    </source>
</evidence>
<evidence type="ECO:0000313" key="3">
    <source>
        <dbReference type="EMBL" id="GAA2150021.1"/>
    </source>
</evidence>
<reference evidence="3 4" key="1">
    <citation type="journal article" date="2019" name="Int. J. Syst. Evol. Microbiol.">
        <title>The Global Catalogue of Microorganisms (GCM) 10K type strain sequencing project: providing services to taxonomists for standard genome sequencing and annotation.</title>
        <authorList>
            <consortium name="The Broad Institute Genomics Platform"/>
            <consortium name="The Broad Institute Genome Sequencing Center for Infectious Disease"/>
            <person name="Wu L."/>
            <person name="Ma J."/>
        </authorList>
    </citation>
    <scope>NUCLEOTIDE SEQUENCE [LARGE SCALE GENOMIC DNA]</scope>
    <source>
        <strain evidence="3 4">JCM 16022</strain>
    </source>
</reference>
<keyword evidence="1" id="KW-0238">DNA-binding</keyword>
<dbReference type="PRINTS" id="PR00038">
    <property type="entry name" value="HTHLUXR"/>
</dbReference>
<dbReference type="CDD" id="cd06170">
    <property type="entry name" value="LuxR_C_like"/>
    <property type="match status" value="1"/>
</dbReference>
<evidence type="ECO:0000259" key="2">
    <source>
        <dbReference type="PROSITE" id="PS50043"/>
    </source>
</evidence>
<comment type="caution">
    <text evidence="3">The sequence shown here is derived from an EMBL/GenBank/DDBJ whole genome shotgun (WGS) entry which is preliminary data.</text>
</comment>
<dbReference type="Pfam" id="PF00196">
    <property type="entry name" value="GerE"/>
    <property type="match status" value="1"/>
</dbReference>
<dbReference type="PROSITE" id="PS50043">
    <property type="entry name" value="HTH_LUXR_2"/>
    <property type="match status" value="1"/>
</dbReference>
<dbReference type="SUPFAM" id="SSF46894">
    <property type="entry name" value="C-terminal effector domain of the bipartite response regulators"/>
    <property type="match status" value="1"/>
</dbReference>
<evidence type="ECO:0000313" key="4">
    <source>
        <dbReference type="Proteomes" id="UP001501771"/>
    </source>
</evidence>
<accession>A0ABN2ZY86</accession>
<dbReference type="Proteomes" id="UP001501771">
    <property type="component" value="Unassembled WGS sequence"/>
</dbReference>
<sequence>MHGSEAVEGALGDLPEALLGGYALARAGLTTEALVALDGLRDAAALPDAGTVLLLAATMDCRLARGDLGEALALGDALAPHRVLPGPTGALAQHAHGELAAALGEPERAARHFALAGRLLEGHDIDPGLVPWRLGAALAAVRLGQRTEAARLAREQLDLVQHAGSPYAVALALRTVATTDAGADPLSLLRRARASLDGLPAGRLAAQIDTDLAGLLMLTPGARGTAEALTLLRRAEEYAGGEELWPLQGRVRRLLERLGEPPRRVRAEALAALTASERRVARLAAHGLTNREIAQELVVTVKAVEWHLSHVYRKLEIPSRARLAATLGLPV</sequence>
<dbReference type="InterPro" id="IPR000792">
    <property type="entry name" value="Tscrpt_reg_LuxR_C"/>
</dbReference>
<dbReference type="EMBL" id="BAAAQR010000009">
    <property type="protein sequence ID" value="GAA2150021.1"/>
    <property type="molecule type" value="Genomic_DNA"/>
</dbReference>
<dbReference type="InterPro" id="IPR016032">
    <property type="entry name" value="Sig_transdc_resp-reg_C-effctor"/>
</dbReference>
<dbReference type="SUPFAM" id="SSF48452">
    <property type="entry name" value="TPR-like"/>
    <property type="match status" value="1"/>
</dbReference>
<dbReference type="PANTHER" id="PTHR43214:SF43">
    <property type="entry name" value="TWO-COMPONENT RESPONSE REGULATOR"/>
    <property type="match status" value="1"/>
</dbReference>
<keyword evidence="4" id="KW-1185">Reference proteome</keyword>